<accession>A0A382INN8</accession>
<protein>
    <submittedName>
        <fullName evidence="1">Uncharacterized protein</fullName>
    </submittedName>
</protein>
<dbReference type="InterPro" id="IPR014867">
    <property type="entry name" value="Spore_coat_CotH_CotH2/3/7"/>
</dbReference>
<feature type="non-terminal residue" evidence="1">
    <location>
        <position position="1"/>
    </location>
</feature>
<gene>
    <name evidence="1" type="ORF">METZ01_LOCUS254114</name>
</gene>
<proteinExistence type="predicted"/>
<reference evidence="1" key="1">
    <citation type="submission" date="2018-05" db="EMBL/GenBank/DDBJ databases">
        <authorList>
            <person name="Lanie J.A."/>
            <person name="Ng W.-L."/>
            <person name="Kazmierczak K.M."/>
            <person name="Andrzejewski T.M."/>
            <person name="Davidsen T.M."/>
            <person name="Wayne K.J."/>
            <person name="Tettelin H."/>
            <person name="Glass J.I."/>
            <person name="Rusch D."/>
            <person name="Podicherti R."/>
            <person name="Tsui H.-C.T."/>
            <person name="Winkler M.E."/>
        </authorList>
    </citation>
    <scope>NUCLEOTIDE SEQUENCE</scope>
</reference>
<feature type="non-terminal residue" evidence="1">
    <location>
        <position position="356"/>
    </location>
</feature>
<name>A0A382INN8_9ZZZZ</name>
<dbReference type="AlphaFoldDB" id="A0A382INN8"/>
<evidence type="ECO:0000313" key="1">
    <source>
        <dbReference type="EMBL" id="SVC01260.1"/>
    </source>
</evidence>
<dbReference type="EMBL" id="UINC01068547">
    <property type="protein sequence ID" value="SVC01260.1"/>
    <property type="molecule type" value="Genomic_DNA"/>
</dbReference>
<sequence>TISVSDGQLSSSISFDLTVTKPIFFISIGIDSMDAYRNMDVELSGCFMAQSDTECSEDDELLTIAENGLFAFESGLETGAAYALKVDRDPGRQECALDIEEGVVGASDKTINVTCEADASAPLFAVDKMHKIRVSMDVDEWHRFVLDTERARYSTGDANGDISEWTSWSHSEIYRQVDFEYLDADGTVIEKFEKVGFKMKGNTSRQWPEYWYEEGDDNWTAKPKRFSFGIKFDEEFDEDEGVYACIDATGEPAAVDGAPCYSRVGIDHAEVPENDKREFMDVDKLSFRFNRDDPSYQRELLAHDILNSIGIPASRVAHANVEFHISGDGNFYGKSLPQTYNMGVYQMVEQIDKPFL</sequence>
<organism evidence="1">
    <name type="scientific">marine metagenome</name>
    <dbReference type="NCBI Taxonomy" id="408172"/>
    <lineage>
        <taxon>unclassified sequences</taxon>
        <taxon>metagenomes</taxon>
        <taxon>ecological metagenomes</taxon>
    </lineage>
</organism>
<dbReference type="Pfam" id="PF08757">
    <property type="entry name" value="CotH"/>
    <property type="match status" value="1"/>
</dbReference>